<dbReference type="EMBL" id="JAUEPR010000056">
    <property type="protein sequence ID" value="KAK0471028.1"/>
    <property type="molecule type" value="Genomic_DNA"/>
</dbReference>
<organism evidence="1 2">
    <name type="scientific">Armillaria novae-zelandiae</name>
    <dbReference type="NCBI Taxonomy" id="153914"/>
    <lineage>
        <taxon>Eukaryota</taxon>
        <taxon>Fungi</taxon>
        <taxon>Dikarya</taxon>
        <taxon>Basidiomycota</taxon>
        <taxon>Agaricomycotina</taxon>
        <taxon>Agaricomycetes</taxon>
        <taxon>Agaricomycetidae</taxon>
        <taxon>Agaricales</taxon>
        <taxon>Marasmiineae</taxon>
        <taxon>Physalacriaceae</taxon>
        <taxon>Armillaria</taxon>
    </lineage>
</organism>
<reference evidence="1" key="1">
    <citation type="submission" date="2023-06" db="EMBL/GenBank/DDBJ databases">
        <authorList>
            <consortium name="Lawrence Berkeley National Laboratory"/>
            <person name="Ahrendt S."/>
            <person name="Sahu N."/>
            <person name="Indic B."/>
            <person name="Wong-Bajracharya J."/>
            <person name="Merenyi Z."/>
            <person name="Ke H.-M."/>
            <person name="Monk M."/>
            <person name="Kocsube S."/>
            <person name="Drula E."/>
            <person name="Lipzen A."/>
            <person name="Balint B."/>
            <person name="Henrissat B."/>
            <person name="Andreopoulos B."/>
            <person name="Martin F.M."/>
            <person name="Harder C.B."/>
            <person name="Rigling D."/>
            <person name="Ford K.L."/>
            <person name="Foster G.D."/>
            <person name="Pangilinan J."/>
            <person name="Papanicolaou A."/>
            <person name="Barry K."/>
            <person name="LaButti K."/>
            <person name="Viragh M."/>
            <person name="Koriabine M."/>
            <person name="Yan M."/>
            <person name="Riley R."/>
            <person name="Champramary S."/>
            <person name="Plett K.L."/>
            <person name="Tsai I.J."/>
            <person name="Slot J."/>
            <person name="Sipos G."/>
            <person name="Plett J."/>
            <person name="Nagy L.G."/>
            <person name="Grigoriev I.V."/>
        </authorList>
    </citation>
    <scope>NUCLEOTIDE SEQUENCE</scope>
    <source>
        <strain evidence="1">ICMP 16352</strain>
    </source>
</reference>
<gene>
    <name evidence="1" type="ORF">IW261DRAFT_1514151</name>
</gene>
<feature type="non-terminal residue" evidence="1">
    <location>
        <position position="1"/>
    </location>
</feature>
<dbReference type="Proteomes" id="UP001175227">
    <property type="component" value="Unassembled WGS sequence"/>
</dbReference>
<evidence type="ECO:0000313" key="2">
    <source>
        <dbReference type="Proteomes" id="UP001175227"/>
    </source>
</evidence>
<sequence length="132" mass="15256">MFRLPSLHGLLTTIWRIPCLSEWTQTLWDGLEIVMHPHFTDSIAFYSFLYHSANLRQMSYFVTPTIKNDRPALSANFDASCRPHITGLSLRKIKRIAEMVLSPTLSLPNLDYVSLTCSWRKITTLVWQDVSL</sequence>
<dbReference type="AlphaFoldDB" id="A0AA39TZR0"/>
<name>A0AA39TZR0_9AGAR</name>
<protein>
    <submittedName>
        <fullName evidence="1">Uncharacterized protein</fullName>
    </submittedName>
</protein>
<accession>A0AA39TZR0</accession>
<evidence type="ECO:0000313" key="1">
    <source>
        <dbReference type="EMBL" id="KAK0471028.1"/>
    </source>
</evidence>
<keyword evidence="2" id="KW-1185">Reference proteome</keyword>
<comment type="caution">
    <text evidence="1">The sequence shown here is derived from an EMBL/GenBank/DDBJ whole genome shotgun (WGS) entry which is preliminary data.</text>
</comment>
<proteinExistence type="predicted"/>